<dbReference type="RefSeq" id="WP_127746352.1">
    <property type="nucleotide sequence ID" value="NZ_SACN01000005.1"/>
</dbReference>
<dbReference type="AlphaFoldDB" id="A0A437LVE1"/>
<dbReference type="Pfam" id="PF13561">
    <property type="entry name" value="adh_short_C2"/>
    <property type="match status" value="1"/>
</dbReference>
<dbReference type="Gene3D" id="3.40.50.720">
    <property type="entry name" value="NAD(P)-binding Rossmann-like Domain"/>
    <property type="match status" value="1"/>
</dbReference>
<dbReference type="InterPro" id="IPR036291">
    <property type="entry name" value="NAD(P)-bd_dom_sf"/>
</dbReference>
<reference evidence="2 3" key="1">
    <citation type="submission" date="2019-01" db="EMBL/GenBank/DDBJ databases">
        <authorList>
            <person name="Chen W.-M."/>
        </authorList>
    </citation>
    <scope>NUCLEOTIDE SEQUENCE [LARGE SCALE GENOMIC DNA]</scope>
    <source>
        <strain evidence="2 3">CCP-7</strain>
    </source>
</reference>
<dbReference type="PROSITE" id="PS00061">
    <property type="entry name" value="ADH_SHORT"/>
    <property type="match status" value="1"/>
</dbReference>
<dbReference type="PRINTS" id="PR00080">
    <property type="entry name" value="SDRFAMILY"/>
</dbReference>
<dbReference type="Proteomes" id="UP000282971">
    <property type="component" value="Unassembled WGS sequence"/>
</dbReference>
<accession>A0A437LVE1</accession>
<evidence type="ECO:0000313" key="3">
    <source>
        <dbReference type="Proteomes" id="UP000282971"/>
    </source>
</evidence>
<dbReference type="OrthoDB" id="7568484at2"/>
<comment type="caution">
    <text evidence="2">The sequence shown here is derived from an EMBL/GenBank/DDBJ whole genome shotgun (WGS) entry which is preliminary data.</text>
</comment>
<dbReference type="CDD" id="cd05233">
    <property type="entry name" value="SDR_c"/>
    <property type="match status" value="1"/>
</dbReference>
<comment type="similarity">
    <text evidence="1">Belongs to the short-chain dehydrogenases/reductases (SDR) family.</text>
</comment>
<dbReference type="EMBL" id="SACN01000005">
    <property type="protein sequence ID" value="RVT89359.1"/>
    <property type="molecule type" value="Genomic_DNA"/>
</dbReference>
<dbReference type="InterPro" id="IPR002347">
    <property type="entry name" value="SDR_fam"/>
</dbReference>
<dbReference type="SUPFAM" id="SSF51735">
    <property type="entry name" value="NAD(P)-binding Rossmann-fold domains"/>
    <property type="match status" value="1"/>
</dbReference>
<dbReference type="PANTHER" id="PTHR43943:SF2">
    <property type="entry name" value="DEHYDROGENASE_REDUCTASE 4"/>
    <property type="match status" value="1"/>
</dbReference>
<keyword evidence="3" id="KW-1185">Reference proteome</keyword>
<dbReference type="PANTHER" id="PTHR43943">
    <property type="entry name" value="DEHYDROGENASE/REDUCTASE (SDR FAMILY) MEMBER 4"/>
    <property type="match status" value="1"/>
</dbReference>
<gene>
    <name evidence="2" type="ORF">EOD43_21545</name>
</gene>
<dbReference type="FunFam" id="3.40.50.720:FF:000084">
    <property type="entry name" value="Short-chain dehydrogenase reductase"/>
    <property type="match status" value="1"/>
</dbReference>
<dbReference type="PRINTS" id="PR00081">
    <property type="entry name" value="GDHRDH"/>
</dbReference>
<protein>
    <submittedName>
        <fullName evidence="2">SDR family oxidoreductase</fullName>
    </submittedName>
</protein>
<sequence>MSFEGKVAIVTGVKPGNIGQAIADALVAKGAKIVVGATKDESGKAAVAAIEAAGGEATYGIVDIASLESCTALATLAAERFGRIDYLVNNAALFGGMSMQSLLDIDWDELKRLMDINLLGSLAMTRAAVPYMEKVGGGAIVNVSSSAAWMAGGHYSAAKLGLNSIALSLSKQLGPRNIRINTLAPGMTDTPAFRGQTPQEYVDMLVGNQAVKRIGTPEDQAKAVLFLLSDDASFITGSVMSCDGGLTARV</sequence>
<dbReference type="InterPro" id="IPR020904">
    <property type="entry name" value="Sc_DH/Rdtase_CS"/>
</dbReference>
<organism evidence="2 3">
    <name type="scientific">Sphingomonas crocodyli</name>
    <dbReference type="NCBI Taxonomy" id="1979270"/>
    <lineage>
        <taxon>Bacteria</taxon>
        <taxon>Pseudomonadati</taxon>
        <taxon>Pseudomonadota</taxon>
        <taxon>Alphaproteobacteria</taxon>
        <taxon>Sphingomonadales</taxon>
        <taxon>Sphingomonadaceae</taxon>
        <taxon>Sphingomonas</taxon>
    </lineage>
</organism>
<evidence type="ECO:0000256" key="1">
    <source>
        <dbReference type="ARBA" id="ARBA00006484"/>
    </source>
</evidence>
<proteinExistence type="inferred from homology"/>
<name>A0A437LVE1_9SPHN</name>
<evidence type="ECO:0000313" key="2">
    <source>
        <dbReference type="EMBL" id="RVT89359.1"/>
    </source>
</evidence>